<organism evidence="1 2">
    <name type="scientific">Chryseobacterium gambrini</name>
    <dbReference type="NCBI Taxonomy" id="373672"/>
    <lineage>
        <taxon>Bacteria</taxon>
        <taxon>Pseudomonadati</taxon>
        <taxon>Bacteroidota</taxon>
        <taxon>Flavobacteriia</taxon>
        <taxon>Flavobacteriales</taxon>
        <taxon>Weeksellaceae</taxon>
        <taxon>Chryseobacterium group</taxon>
        <taxon>Chryseobacterium</taxon>
    </lineage>
</organism>
<evidence type="ECO:0000313" key="2">
    <source>
        <dbReference type="Proteomes" id="UP001225933"/>
    </source>
</evidence>
<protein>
    <submittedName>
        <fullName evidence="1">Uncharacterized protein</fullName>
    </submittedName>
</protein>
<proteinExistence type="predicted"/>
<reference evidence="1" key="1">
    <citation type="submission" date="2023-06" db="EMBL/GenBank/DDBJ databases">
        <title>Two Chryseobacterium gambrini strains from China.</title>
        <authorList>
            <person name="Zeng J."/>
            <person name="Wu Y."/>
        </authorList>
    </citation>
    <scope>NUCLEOTIDE SEQUENCE</scope>
    <source>
        <strain evidence="1">SQ219</strain>
    </source>
</reference>
<dbReference type="RefSeq" id="WP_214590348.1">
    <property type="nucleotide sequence ID" value="NZ_JAUHGV010000031.1"/>
</dbReference>
<dbReference type="EMBL" id="JAUHGV010000031">
    <property type="protein sequence ID" value="MDN4014567.1"/>
    <property type="molecule type" value="Genomic_DNA"/>
</dbReference>
<comment type="caution">
    <text evidence="1">The sequence shown here is derived from an EMBL/GenBank/DDBJ whole genome shotgun (WGS) entry which is preliminary data.</text>
</comment>
<dbReference type="Proteomes" id="UP001225933">
    <property type="component" value="Unassembled WGS sequence"/>
</dbReference>
<sequence length="437" mass="49148">MTAIVGVLNSQGISVAADSAVTVAGTNGKKVYNRSNKIFTLSKYHPVGIAIYSNADLLGMPLETLIKMYRKQLGDRSFNTVVEYQNDFIRFINGKLGPIPAIVKTSNFYGFCAWAHLSIINKTIDKLYESDVDLDTLTTEERTEIYHGAISEELQRYFVELATYDQGTYSELSYEDYCNVYMQELTDIGNFIEQQIKAEFDDFTINDEHRERIMKVLFSIVNIEYIFESFCGLVFFGFGENEMYPSSHNVLVGALIGDKLRIRIIEPIYIQPGTVKSANIIPFAQGDVTTTVLTGVDPIFKSEMKNSVKSSFENASDQIEALLGNPELSNQIRTALTNISQQLIQGLDDYQFNSITKPLLDTLAFMGKEDMSELAESLVNITSLKRKFTALDSSDESVGGPVDVAIVTKGDGFIWMKRKHYFDIEINQSFGSKYFKI</sequence>
<accession>A0AAJ1R7B9</accession>
<name>A0AAJ1R7B9_9FLAO</name>
<gene>
    <name evidence="1" type="ORF">QX233_19005</name>
</gene>
<evidence type="ECO:0000313" key="1">
    <source>
        <dbReference type="EMBL" id="MDN4014567.1"/>
    </source>
</evidence>
<dbReference type="AlphaFoldDB" id="A0AAJ1R7B9"/>